<evidence type="ECO:0000313" key="6">
    <source>
        <dbReference type="Proteomes" id="UP000799421"/>
    </source>
</evidence>
<dbReference type="Pfam" id="PF05345">
    <property type="entry name" value="He_PIG"/>
    <property type="match status" value="2"/>
</dbReference>
<organism evidence="5 6">
    <name type="scientific">Piedraia hortae CBS 480.64</name>
    <dbReference type="NCBI Taxonomy" id="1314780"/>
    <lineage>
        <taxon>Eukaryota</taxon>
        <taxon>Fungi</taxon>
        <taxon>Dikarya</taxon>
        <taxon>Ascomycota</taxon>
        <taxon>Pezizomycotina</taxon>
        <taxon>Dothideomycetes</taxon>
        <taxon>Dothideomycetidae</taxon>
        <taxon>Capnodiales</taxon>
        <taxon>Piedraiaceae</taxon>
        <taxon>Piedraia</taxon>
    </lineage>
</organism>
<keyword evidence="3" id="KW-0732">Signal</keyword>
<dbReference type="OrthoDB" id="41532at2759"/>
<feature type="signal peptide" evidence="3">
    <location>
        <begin position="1"/>
        <end position="25"/>
    </location>
</feature>
<name>A0A6A7CA01_9PEZI</name>
<dbReference type="InterPro" id="IPR006644">
    <property type="entry name" value="Cadg"/>
</dbReference>
<dbReference type="SUPFAM" id="SSF49313">
    <property type="entry name" value="Cadherin-like"/>
    <property type="match status" value="3"/>
</dbReference>
<gene>
    <name evidence="5" type="ORF">K470DRAFT_261572</name>
</gene>
<keyword evidence="2" id="KW-0472">Membrane</keyword>
<reference evidence="5" key="1">
    <citation type="journal article" date="2020" name="Stud. Mycol.">
        <title>101 Dothideomycetes genomes: a test case for predicting lifestyles and emergence of pathogens.</title>
        <authorList>
            <person name="Haridas S."/>
            <person name="Albert R."/>
            <person name="Binder M."/>
            <person name="Bloem J."/>
            <person name="Labutti K."/>
            <person name="Salamov A."/>
            <person name="Andreopoulos B."/>
            <person name="Baker S."/>
            <person name="Barry K."/>
            <person name="Bills G."/>
            <person name="Bluhm B."/>
            <person name="Cannon C."/>
            <person name="Castanera R."/>
            <person name="Culley D."/>
            <person name="Daum C."/>
            <person name="Ezra D."/>
            <person name="Gonzalez J."/>
            <person name="Henrissat B."/>
            <person name="Kuo A."/>
            <person name="Liang C."/>
            <person name="Lipzen A."/>
            <person name="Lutzoni F."/>
            <person name="Magnuson J."/>
            <person name="Mondo S."/>
            <person name="Nolan M."/>
            <person name="Ohm R."/>
            <person name="Pangilinan J."/>
            <person name="Park H.-J."/>
            <person name="Ramirez L."/>
            <person name="Alfaro M."/>
            <person name="Sun H."/>
            <person name="Tritt A."/>
            <person name="Yoshinaga Y."/>
            <person name="Zwiers L.-H."/>
            <person name="Turgeon B."/>
            <person name="Goodwin S."/>
            <person name="Spatafora J."/>
            <person name="Crous P."/>
            <person name="Grigoriev I."/>
        </authorList>
    </citation>
    <scope>NUCLEOTIDE SEQUENCE</scope>
    <source>
        <strain evidence="5">CBS 480.64</strain>
    </source>
</reference>
<dbReference type="InterPro" id="IPR015919">
    <property type="entry name" value="Cadherin-like_sf"/>
</dbReference>
<feature type="transmembrane region" description="Helical" evidence="2">
    <location>
        <begin position="466"/>
        <end position="489"/>
    </location>
</feature>
<evidence type="ECO:0000259" key="4">
    <source>
        <dbReference type="SMART" id="SM00736"/>
    </source>
</evidence>
<evidence type="ECO:0000256" key="2">
    <source>
        <dbReference type="SAM" id="Phobius"/>
    </source>
</evidence>
<sequence length="567" mass="61600">MNGSVLAVFSKWICLICSVDTAAQAAPNVLFPSNSQVPTVARVNEPYQFQLSNSTFAPTTSNFTYQISGQLSWLQLNGQSQTLTGTPGPSDAGSVHFVLTAASEAGQAYMVCTLVESADPAPLIEGDISQPLKESANLSSTHPPVVALEPLNVLDFHFQQSSFIDIVQRKLYCYATLSDHTPLPSWLQFNPESLSFSGTAPALSTPPQSWDIDLIVSDVQGFGGTTARFAIALGAKKTDILYFTTQLHHPSEHEFYHRYAAASTFPQWHSNWPGKPHEGNSFLVAQLVEFQENLLIEGVVPAMPSNQSFSVTVADGDGDLASVDINLNTGEVQLISGAIGRLEASEGQTFDYQFPASFFSEPDTVLDVDIPATRNWLHFKPRLRQLQGVVPTQAAPSRMTATLLAWSPASGTEQSQAFEIGIKPTATRILSTSRLASHASPINTFVSTASTVATSAPTRPHMSPRAIAVIAALSVVVAALLALCLFLCWRRKRRKRTKSLSSRSFRDISYPIVIQSSSPISTPPHVAKDIEKGEAADVEYQLSFPRRDHPPQIELDLPPRPDGRKSK</sequence>
<dbReference type="InterPro" id="IPR013783">
    <property type="entry name" value="Ig-like_fold"/>
</dbReference>
<feature type="domain" description="Dystroglycan-type cadherin-like" evidence="4">
    <location>
        <begin position="31"/>
        <end position="122"/>
    </location>
</feature>
<evidence type="ECO:0000256" key="3">
    <source>
        <dbReference type="SAM" id="SignalP"/>
    </source>
</evidence>
<dbReference type="AlphaFoldDB" id="A0A6A7CA01"/>
<feature type="chain" id="PRO_5025524193" description="Dystroglycan-type cadherin-like domain-containing protein" evidence="3">
    <location>
        <begin position="26"/>
        <end position="567"/>
    </location>
</feature>
<dbReference type="EMBL" id="MU005958">
    <property type="protein sequence ID" value="KAF2864087.1"/>
    <property type="molecule type" value="Genomic_DNA"/>
</dbReference>
<keyword evidence="2" id="KW-0812">Transmembrane</keyword>
<accession>A0A6A7CA01</accession>
<dbReference type="GO" id="GO:0016020">
    <property type="term" value="C:membrane"/>
    <property type="evidence" value="ECO:0007669"/>
    <property type="project" value="InterPro"/>
</dbReference>
<dbReference type="Gene3D" id="2.60.40.10">
    <property type="entry name" value="Immunoglobulins"/>
    <property type="match status" value="3"/>
</dbReference>
<dbReference type="GO" id="GO:0005509">
    <property type="term" value="F:calcium ion binding"/>
    <property type="evidence" value="ECO:0007669"/>
    <property type="project" value="InterPro"/>
</dbReference>
<protein>
    <recommendedName>
        <fullName evidence="4">Dystroglycan-type cadherin-like domain-containing protein</fullName>
    </recommendedName>
</protein>
<proteinExistence type="predicted"/>
<dbReference type="Proteomes" id="UP000799421">
    <property type="component" value="Unassembled WGS sequence"/>
</dbReference>
<keyword evidence="2" id="KW-1133">Transmembrane helix</keyword>
<evidence type="ECO:0000313" key="5">
    <source>
        <dbReference type="EMBL" id="KAF2864087.1"/>
    </source>
</evidence>
<feature type="compositionally biased region" description="Basic and acidic residues" evidence="1">
    <location>
        <begin position="545"/>
        <end position="567"/>
    </location>
</feature>
<keyword evidence="6" id="KW-1185">Reference proteome</keyword>
<feature type="region of interest" description="Disordered" evidence="1">
    <location>
        <begin position="543"/>
        <end position="567"/>
    </location>
</feature>
<feature type="domain" description="Dystroglycan-type cadherin-like" evidence="4">
    <location>
        <begin position="137"/>
        <end position="240"/>
    </location>
</feature>
<dbReference type="SMART" id="SM00736">
    <property type="entry name" value="CADG"/>
    <property type="match status" value="3"/>
</dbReference>
<feature type="domain" description="Dystroglycan-type cadherin-like" evidence="4">
    <location>
        <begin position="334"/>
        <end position="429"/>
    </location>
</feature>
<evidence type="ECO:0000256" key="1">
    <source>
        <dbReference type="SAM" id="MobiDB-lite"/>
    </source>
</evidence>